<evidence type="ECO:0000313" key="8">
    <source>
        <dbReference type="EMBL" id="TCU99120.1"/>
    </source>
</evidence>
<feature type="chain" id="PRO_5020667611" evidence="5">
    <location>
        <begin position="35"/>
        <end position="355"/>
    </location>
</feature>
<protein>
    <submittedName>
        <fullName evidence="8">MucB/RseB-like sigma(E) regulatory protein</fullName>
    </submittedName>
</protein>
<evidence type="ECO:0000256" key="4">
    <source>
        <dbReference type="ARBA" id="ARBA00022764"/>
    </source>
</evidence>
<dbReference type="Proteomes" id="UP000294692">
    <property type="component" value="Unassembled WGS sequence"/>
</dbReference>
<dbReference type="Pfam" id="PF03888">
    <property type="entry name" value="MucB_RseB"/>
    <property type="match status" value="1"/>
</dbReference>
<reference evidence="8 9" key="1">
    <citation type="submission" date="2019-03" db="EMBL/GenBank/DDBJ databases">
        <title>Genomic Encyclopedia of Type Strains, Phase IV (KMG-IV): sequencing the most valuable type-strain genomes for metagenomic binning, comparative biology and taxonomic classification.</title>
        <authorList>
            <person name="Goeker M."/>
        </authorList>
    </citation>
    <scope>NUCLEOTIDE SEQUENCE [LARGE SCALE GENOMIC DNA]</scope>
    <source>
        <strain evidence="8 9">DSM 100048</strain>
    </source>
</reference>
<evidence type="ECO:0000256" key="2">
    <source>
        <dbReference type="ARBA" id="ARBA00008150"/>
    </source>
</evidence>
<dbReference type="CDD" id="cd16327">
    <property type="entry name" value="RseB"/>
    <property type="match status" value="1"/>
</dbReference>
<dbReference type="InterPro" id="IPR005588">
    <property type="entry name" value="MucB_RseB"/>
</dbReference>
<keyword evidence="3 5" id="KW-0732">Signal</keyword>
<dbReference type="EMBL" id="SMBX01000004">
    <property type="protein sequence ID" value="TCU99120.1"/>
    <property type="molecule type" value="Genomic_DNA"/>
</dbReference>
<dbReference type="PANTHER" id="PTHR38782:SF1">
    <property type="entry name" value="SIGMA-E FACTOR REGULATORY PROTEIN RSEB"/>
    <property type="match status" value="1"/>
</dbReference>
<evidence type="ECO:0000313" key="9">
    <source>
        <dbReference type="Proteomes" id="UP000294692"/>
    </source>
</evidence>
<comment type="caution">
    <text evidence="8">The sequence shown here is derived from an EMBL/GenBank/DDBJ whole genome shotgun (WGS) entry which is preliminary data.</text>
</comment>
<dbReference type="InterPro" id="IPR038484">
    <property type="entry name" value="MucB/RseB_C_sf"/>
</dbReference>
<dbReference type="InterPro" id="IPR033434">
    <property type="entry name" value="MucB/RseB_N"/>
</dbReference>
<dbReference type="GO" id="GO:0042597">
    <property type="term" value="C:periplasmic space"/>
    <property type="evidence" value="ECO:0007669"/>
    <property type="project" value="UniProtKB-SubCell"/>
</dbReference>
<dbReference type="Gene3D" id="3.30.200.100">
    <property type="entry name" value="MucB/RseB, C-terminal domain"/>
    <property type="match status" value="1"/>
</dbReference>
<proteinExistence type="inferred from homology"/>
<gene>
    <name evidence="8" type="ORF">EV686_104219</name>
</gene>
<feature type="signal peptide" evidence="5">
    <location>
        <begin position="1"/>
        <end position="34"/>
    </location>
</feature>
<dbReference type="InterPro" id="IPR033436">
    <property type="entry name" value="MucB/RseB_C"/>
</dbReference>
<comment type="similarity">
    <text evidence="2">Belongs to the RseB family.</text>
</comment>
<keyword evidence="4" id="KW-0574">Periplasm</keyword>
<dbReference type="OrthoDB" id="7067274at2"/>
<keyword evidence="9" id="KW-1185">Reference proteome</keyword>
<dbReference type="Pfam" id="PF17188">
    <property type="entry name" value="MucB_RseB_C"/>
    <property type="match status" value="1"/>
</dbReference>
<dbReference type="RefSeq" id="WP_132476635.1">
    <property type="nucleotide sequence ID" value="NZ_JBHRVM010000001.1"/>
</dbReference>
<accession>A0A4R3V5N5</accession>
<name>A0A4R3V5N5_9BURK</name>
<feature type="domain" description="MucB/RseB N-terminal" evidence="6">
    <location>
        <begin position="49"/>
        <end position="223"/>
    </location>
</feature>
<evidence type="ECO:0000256" key="5">
    <source>
        <dbReference type="SAM" id="SignalP"/>
    </source>
</evidence>
<comment type="subcellular location">
    <subcellularLocation>
        <location evidence="1">Periplasm</location>
    </subcellularLocation>
</comment>
<sequence>MSVMAVRARQGASFKRALAALWMGLAACAGQAWAQAPAADASEQGRAVVELLTRIQDAARELDYAGVFAHQQGSALMSSRIVHVVDGTGERERLELLDGEPREFLRHNETVQCLIPEQKIIIRERSRGDRFPAIMLGDGQDLDQYYRVRSHEAVGRVAGHECHVHELIPVDSLRYGYRLCTDAKTHLLLKLQVLSPEHGVLDQIAFTSLQLGKDVTPDQLEPSWDTAGWQVLEPRKTHADFARKGWRISVPAGFRTITQLSRPMSESRRVEQLVLSDGLAAISVFIEPFGDGEPGRSAGSVSKGSLNIQKLRIGDFWMTAVGDVPSAALQDLIERTQFVPPAGNQTPGERTGSTE</sequence>
<evidence type="ECO:0000256" key="3">
    <source>
        <dbReference type="ARBA" id="ARBA00022729"/>
    </source>
</evidence>
<organism evidence="8 9">
    <name type="scientific">Paracandidimonas soli</name>
    <dbReference type="NCBI Taxonomy" id="1917182"/>
    <lineage>
        <taxon>Bacteria</taxon>
        <taxon>Pseudomonadati</taxon>
        <taxon>Pseudomonadota</taxon>
        <taxon>Betaproteobacteria</taxon>
        <taxon>Burkholderiales</taxon>
        <taxon>Alcaligenaceae</taxon>
        <taxon>Paracandidimonas</taxon>
    </lineage>
</organism>
<evidence type="ECO:0000259" key="6">
    <source>
        <dbReference type="Pfam" id="PF03888"/>
    </source>
</evidence>
<evidence type="ECO:0000259" key="7">
    <source>
        <dbReference type="Pfam" id="PF17188"/>
    </source>
</evidence>
<feature type="domain" description="MucB/RseB C-terminal" evidence="7">
    <location>
        <begin position="243"/>
        <end position="335"/>
    </location>
</feature>
<dbReference type="PANTHER" id="PTHR38782">
    <property type="match status" value="1"/>
</dbReference>
<dbReference type="Gene3D" id="2.50.20.10">
    <property type="entry name" value="Lipoprotein localisation LolA/LolB/LppX"/>
    <property type="match status" value="1"/>
</dbReference>
<dbReference type="PROSITE" id="PS51257">
    <property type="entry name" value="PROKAR_LIPOPROTEIN"/>
    <property type="match status" value="1"/>
</dbReference>
<evidence type="ECO:0000256" key="1">
    <source>
        <dbReference type="ARBA" id="ARBA00004418"/>
    </source>
</evidence>
<dbReference type="AlphaFoldDB" id="A0A4R3V5N5"/>
<dbReference type="PIRSF" id="PIRSF005427">
    <property type="entry name" value="RseB"/>
    <property type="match status" value="1"/>
</dbReference>